<dbReference type="PATRIC" id="fig|1423769.4.peg.1028"/>
<feature type="binding site" evidence="4">
    <location>
        <position position="296"/>
    </location>
    <ligand>
        <name>FAD</name>
        <dbReference type="ChEBI" id="CHEBI:57692"/>
    </ligand>
</feature>
<dbReference type="Pfam" id="PF07992">
    <property type="entry name" value="Pyr_redox_2"/>
    <property type="match status" value="1"/>
</dbReference>
<protein>
    <submittedName>
        <fullName evidence="8">Glutathione reductase</fullName>
    </submittedName>
</protein>
<dbReference type="SUPFAM" id="SSF55424">
    <property type="entry name" value="FAD/NAD-linked reductases, dimerisation (C-terminal) domain"/>
    <property type="match status" value="1"/>
</dbReference>
<proteinExistence type="inferred from homology"/>
<dbReference type="PRINTS" id="PR00411">
    <property type="entry name" value="PNDRDTASEI"/>
</dbReference>
<keyword evidence="4" id="KW-0520">NAD</keyword>
<dbReference type="InterPro" id="IPR023753">
    <property type="entry name" value="FAD/NAD-binding_dom"/>
</dbReference>
<accession>A0A0R1QRJ4</accession>
<name>A0A0R1QRJ4_9LACO</name>
<dbReference type="GO" id="GO:0000166">
    <property type="term" value="F:nucleotide binding"/>
    <property type="evidence" value="ECO:0007669"/>
    <property type="project" value="UniProtKB-KW"/>
</dbReference>
<sequence>MNHYDVIIIGAGPAGVAAASALADHKRVMVFERDLWGGTCPNRGCDPKKMLYRAAELKTATRDMQPAGVRGELTINWPELMAHKRSYTSTVPGGTLTGLHAAGVNTRHGELEFFNRHTVALAGDLFDADDIIIATGRKPAKPDIPGAELLKTSNEFLDLDQLPQRIAFIGAGYVSVELANIAAAAGADVHIINRSETILRGWDERATATLKQAMTNAHIHWHDNIHLESVAKSESGVWLHGEDGFSLNVNAAFAATGRSADLGIDLSPIGLEMTAKGLPVNEFMQTKIPHIYAIGDAVDKTQPKLTPVASFEGRYVAKHLLGMSEPIAYPVIPEIVFGTTEIARVGVDLQTAKADPDRYQVLDQDVSNWYTYHRTLDHTARVATIRDRQTQLLVGALVVGDHAEELINQFTLLIQQHQAFDPQQVLFAYPSASSDLSYLL</sequence>
<dbReference type="Gene3D" id="3.50.50.60">
    <property type="entry name" value="FAD/NAD(P)-binding domain"/>
    <property type="match status" value="2"/>
</dbReference>
<organism evidence="8 9">
    <name type="scientific">Lacticaseibacillus manihotivorans DSM 13343 = JCM 12514</name>
    <dbReference type="NCBI Taxonomy" id="1423769"/>
    <lineage>
        <taxon>Bacteria</taxon>
        <taxon>Bacillati</taxon>
        <taxon>Bacillota</taxon>
        <taxon>Bacilli</taxon>
        <taxon>Lactobacillales</taxon>
        <taxon>Lactobacillaceae</taxon>
        <taxon>Lacticaseibacillus</taxon>
    </lineage>
</organism>
<feature type="binding site" evidence="4">
    <location>
        <begin position="170"/>
        <end position="177"/>
    </location>
    <ligand>
        <name>NAD(+)</name>
        <dbReference type="ChEBI" id="CHEBI:57540"/>
    </ligand>
</feature>
<feature type="binding site" evidence="4">
    <location>
        <position position="49"/>
    </location>
    <ligand>
        <name>FAD</name>
        <dbReference type="ChEBI" id="CHEBI:57692"/>
    </ligand>
</feature>
<dbReference type="AlphaFoldDB" id="A0A0R1QRJ4"/>
<evidence type="ECO:0000256" key="2">
    <source>
        <dbReference type="ARBA" id="ARBA00022630"/>
    </source>
</evidence>
<evidence type="ECO:0000259" key="6">
    <source>
        <dbReference type="Pfam" id="PF02852"/>
    </source>
</evidence>
<dbReference type="RefSeq" id="WP_054715671.1">
    <property type="nucleotide sequence ID" value="NZ_AZEU01000135.1"/>
</dbReference>
<keyword evidence="4" id="KW-0547">Nucleotide-binding</keyword>
<dbReference type="PANTHER" id="PTHR43014:SF5">
    <property type="entry name" value="GLUTATHIONE REDUCTASE (NADPH)"/>
    <property type="match status" value="1"/>
</dbReference>
<gene>
    <name evidence="8" type="ORF">FD01_GL000955</name>
</gene>
<evidence type="ECO:0000256" key="5">
    <source>
        <dbReference type="PIRSR" id="PIRSR000350-4"/>
    </source>
</evidence>
<keyword evidence="2" id="KW-0285">Flavoprotein</keyword>
<dbReference type="PIRSF" id="PIRSF000350">
    <property type="entry name" value="Mercury_reductase_MerA"/>
    <property type="match status" value="1"/>
</dbReference>
<dbReference type="InterPro" id="IPR001100">
    <property type="entry name" value="Pyr_nuc-diS_OxRdtase"/>
</dbReference>
<evidence type="ECO:0000256" key="3">
    <source>
        <dbReference type="ARBA" id="ARBA00022827"/>
    </source>
</evidence>
<dbReference type="OrthoDB" id="9800167at2"/>
<dbReference type="InterPro" id="IPR016156">
    <property type="entry name" value="FAD/NAD-linked_Rdtase_dimer_sf"/>
</dbReference>
<dbReference type="EMBL" id="AZEU01000135">
    <property type="protein sequence ID" value="KRL44970.1"/>
    <property type="molecule type" value="Genomic_DNA"/>
</dbReference>
<feature type="disulfide bond" description="Redox-active" evidence="5">
    <location>
        <begin position="40"/>
        <end position="45"/>
    </location>
</feature>
<feature type="domain" description="Pyridine nucleotide-disulphide oxidoreductase dimerisation" evidence="6">
    <location>
        <begin position="332"/>
        <end position="434"/>
    </location>
</feature>
<dbReference type="InterPro" id="IPR004099">
    <property type="entry name" value="Pyr_nucl-diS_OxRdtase_dimer"/>
</dbReference>
<comment type="similarity">
    <text evidence="1">Belongs to the class-I pyridine nucleotide-disulfide oxidoreductase family.</text>
</comment>
<reference evidence="8 9" key="1">
    <citation type="journal article" date="2015" name="Genome Announc.">
        <title>Expanding the biotechnology potential of lactobacilli through comparative genomics of 213 strains and associated genera.</title>
        <authorList>
            <person name="Sun Z."/>
            <person name="Harris H.M."/>
            <person name="McCann A."/>
            <person name="Guo C."/>
            <person name="Argimon S."/>
            <person name="Zhang W."/>
            <person name="Yang X."/>
            <person name="Jeffery I.B."/>
            <person name="Cooney J.C."/>
            <person name="Kagawa T.F."/>
            <person name="Liu W."/>
            <person name="Song Y."/>
            <person name="Salvetti E."/>
            <person name="Wrobel A."/>
            <person name="Rasinkangas P."/>
            <person name="Parkhill J."/>
            <person name="Rea M.C."/>
            <person name="O'Sullivan O."/>
            <person name="Ritari J."/>
            <person name="Douillard F.P."/>
            <person name="Paul Ross R."/>
            <person name="Yang R."/>
            <person name="Briner A.E."/>
            <person name="Felis G.E."/>
            <person name="de Vos W.M."/>
            <person name="Barrangou R."/>
            <person name="Klaenhammer T.R."/>
            <person name="Caufield P.W."/>
            <person name="Cui Y."/>
            <person name="Zhang H."/>
            <person name="O'Toole P.W."/>
        </authorList>
    </citation>
    <scope>NUCLEOTIDE SEQUENCE [LARGE SCALE GENOMIC DNA]</scope>
    <source>
        <strain evidence="8 9">DSM 13343</strain>
    </source>
</reference>
<dbReference type="InterPro" id="IPR036188">
    <property type="entry name" value="FAD/NAD-bd_sf"/>
</dbReference>
<dbReference type="Gene3D" id="3.30.390.30">
    <property type="match status" value="1"/>
</dbReference>
<evidence type="ECO:0000313" key="9">
    <source>
        <dbReference type="Proteomes" id="UP000051790"/>
    </source>
</evidence>
<comment type="cofactor">
    <cofactor evidence="4">
        <name>FAD</name>
        <dbReference type="ChEBI" id="CHEBI:57692"/>
    </cofactor>
    <text evidence="4">Binds 1 FAD per subunit.</text>
</comment>
<dbReference type="PRINTS" id="PR00368">
    <property type="entry name" value="FADPNR"/>
</dbReference>
<evidence type="ECO:0000256" key="1">
    <source>
        <dbReference type="ARBA" id="ARBA00007532"/>
    </source>
</evidence>
<dbReference type="GO" id="GO:0016491">
    <property type="term" value="F:oxidoreductase activity"/>
    <property type="evidence" value="ECO:0007669"/>
    <property type="project" value="InterPro"/>
</dbReference>
<feature type="domain" description="FAD/NAD(P)-binding" evidence="7">
    <location>
        <begin position="4"/>
        <end position="313"/>
    </location>
</feature>
<comment type="caution">
    <text evidence="8">The sequence shown here is derived from an EMBL/GenBank/DDBJ whole genome shotgun (WGS) entry which is preliminary data.</text>
</comment>
<keyword evidence="3 4" id="KW-0274">FAD</keyword>
<feature type="binding site" evidence="4">
    <location>
        <position position="257"/>
    </location>
    <ligand>
        <name>NAD(+)</name>
        <dbReference type="ChEBI" id="CHEBI:57540"/>
    </ligand>
</feature>
<evidence type="ECO:0000259" key="7">
    <source>
        <dbReference type="Pfam" id="PF07992"/>
    </source>
</evidence>
<dbReference type="SUPFAM" id="SSF51905">
    <property type="entry name" value="FAD/NAD(P)-binding domain"/>
    <property type="match status" value="1"/>
</dbReference>
<evidence type="ECO:0000256" key="4">
    <source>
        <dbReference type="PIRSR" id="PIRSR000350-3"/>
    </source>
</evidence>
<keyword evidence="9" id="KW-1185">Reference proteome</keyword>
<dbReference type="PANTHER" id="PTHR43014">
    <property type="entry name" value="MERCURIC REDUCTASE"/>
    <property type="match status" value="1"/>
</dbReference>
<dbReference type="Pfam" id="PF02852">
    <property type="entry name" value="Pyr_redox_dim"/>
    <property type="match status" value="1"/>
</dbReference>
<evidence type="ECO:0000313" key="8">
    <source>
        <dbReference type="EMBL" id="KRL44970.1"/>
    </source>
</evidence>
<dbReference type="Proteomes" id="UP000051790">
    <property type="component" value="Unassembled WGS sequence"/>
</dbReference>